<name>A0ABW4W2G5_9BACI</name>
<evidence type="ECO:0000256" key="4">
    <source>
        <dbReference type="PIRNR" id="PIRNR005690"/>
    </source>
</evidence>
<dbReference type="RefSeq" id="WP_377557660.1">
    <property type="nucleotide sequence ID" value="NZ_JBHUHQ010000016.1"/>
</dbReference>
<dbReference type="Proteomes" id="UP001597383">
    <property type="component" value="Unassembled WGS sequence"/>
</dbReference>
<evidence type="ECO:0000313" key="7">
    <source>
        <dbReference type="Proteomes" id="UP001597383"/>
    </source>
</evidence>
<sequence>MNFLKWFSIKGNKSTKQEKDPELDQTLDSLLEQMKMSKDFIYFVHGKGAQNIHCYYFKTLVDSKIVHRDILPYLNDESITTLEKIKASLPIEKIEITKDLKKIENKILTGSVLIKLNEKSKEAVLITAELKQAREVSIPEVEFSVVGPKEAFVESLDTNINLVRKRLPIPELRLDEFQVGKLSKTKVAVISIEGLTNKENLNTVIQRIKDIEIDTINDSSYITQLISDNRNSPFPQLIDTERPDRLASVLTEGKVGIIVNGAPHAIIAPTTLVEFFSAFEDYFLNWITASFFRLIRLFAVMFSILVTPLYVAVLTYHYELIPKDLLGILVTSRREIPLPPILEAIFLELAIELLREAGARLPTKVGQTIGIVGGIVIGTASVEAGLTSNVLLIIVALAALASFTTPVYKMGNTIRLIRFPFLFMGHLWGLLGVAVCFCFVLGHLLRLTSLGRPFLEPLYPPRIQDLKDAFIRLPLSFQSKRPVELQTEDTMRFNPKKAKDKKEIDE</sequence>
<dbReference type="PANTHER" id="PTHR22550">
    <property type="entry name" value="SPORE GERMINATION PROTEIN"/>
    <property type="match status" value="1"/>
</dbReference>
<keyword evidence="3 4" id="KW-0472">Membrane</keyword>
<dbReference type="InterPro" id="IPR004995">
    <property type="entry name" value="Spore_Ger"/>
</dbReference>
<evidence type="ECO:0000313" key="6">
    <source>
        <dbReference type="EMBL" id="MFD2045050.1"/>
    </source>
</evidence>
<dbReference type="PANTHER" id="PTHR22550:SF5">
    <property type="entry name" value="LEUCINE ZIPPER PROTEIN 4"/>
    <property type="match status" value="1"/>
</dbReference>
<keyword evidence="5" id="KW-1133">Transmembrane helix</keyword>
<dbReference type="InterPro" id="IPR050768">
    <property type="entry name" value="UPF0353/GerABKA_families"/>
</dbReference>
<proteinExistence type="inferred from homology"/>
<keyword evidence="7" id="KW-1185">Reference proteome</keyword>
<feature type="transmembrane region" description="Helical" evidence="5">
    <location>
        <begin position="294"/>
        <end position="316"/>
    </location>
</feature>
<evidence type="ECO:0000256" key="3">
    <source>
        <dbReference type="ARBA" id="ARBA00023136"/>
    </source>
</evidence>
<feature type="transmembrane region" description="Helical" evidence="5">
    <location>
        <begin position="420"/>
        <end position="445"/>
    </location>
</feature>
<accession>A0ABW4W2G5</accession>
<evidence type="ECO:0000256" key="1">
    <source>
        <dbReference type="ARBA" id="ARBA00004141"/>
    </source>
</evidence>
<comment type="caution">
    <text evidence="6">The sequence shown here is derived from an EMBL/GenBank/DDBJ whole genome shotgun (WGS) entry which is preliminary data.</text>
</comment>
<evidence type="ECO:0000256" key="2">
    <source>
        <dbReference type="ARBA" id="ARBA00005278"/>
    </source>
</evidence>
<dbReference type="PIRSF" id="PIRSF005690">
    <property type="entry name" value="GerBA"/>
    <property type="match status" value="1"/>
</dbReference>
<dbReference type="Pfam" id="PF03323">
    <property type="entry name" value="GerA"/>
    <property type="match status" value="1"/>
</dbReference>
<comment type="subcellular location">
    <subcellularLocation>
        <location evidence="4">Cell membrane</location>
    </subcellularLocation>
    <subcellularLocation>
        <location evidence="1">Membrane</location>
        <topology evidence="1">Multi-pass membrane protein</topology>
    </subcellularLocation>
</comment>
<protein>
    <submittedName>
        <fullName evidence="6">Spore germination protein</fullName>
    </submittedName>
</protein>
<keyword evidence="5" id="KW-0812">Transmembrane</keyword>
<comment type="similarity">
    <text evidence="2 4">Belongs to the GerABKA family.</text>
</comment>
<organism evidence="6 7">
    <name type="scientific">Ornithinibacillus salinisoli</name>
    <dbReference type="NCBI Taxonomy" id="1848459"/>
    <lineage>
        <taxon>Bacteria</taxon>
        <taxon>Bacillati</taxon>
        <taxon>Bacillota</taxon>
        <taxon>Bacilli</taxon>
        <taxon>Bacillales</taxon>
        <taxon>Bacillaceae</taxon>
        <taxon>Ornithinibacillus</taxon>
    </lineage>
</organism>
<reference evidence="7" key="1">
    <citation type="journal article" date="2019" name="Int. J. Syst. Evol. Microbiol.">
        <title>The Global Catalogue of Microorganisms (GCM) 10K type strain sequencing project: providing services to taxonomists for standard genome sequencing and annotation.</title>
        <authorList>
            <consortium name="The Broad Institute Genomics Platform"/>
            <consortium name="The Broad Institute Genome Sequencing Center for Infectious Disease"/>
            <person name="Wu L."/>
            <person name="Ma J."/>
        </authorList>
    </citation>
    <scope>NUCLEOTIDE SEQUENCE [LARGE SCALE GENOMIC DNA]</scope>
    <source>
        <strain evidence="7">R28</strain>
    </source>
</reference>
<gene>
    <name evidence="6" type="ORF">ACFSJF_12280</name>
</gene>
<evidence type="ECO:0000256" key="5">
    <source>
        <dbReference type="SAM" id="Phobius"/>
    </source>
</evidence>
<feature type="transmembrane region" description="Helical" evidence="5">
    <location>
        <begin position="390"/>
        <end position="408"/>
    </location>
</feature>
<dbReference type="EMBL" id="JBHUHQ010000016">
    <property type="protein sequence ID" value="MFD2045050.1"/>
    <property type="molecule type" value="Genomic_DNA"/>
</dbReference>